<gene>
    <name evidence="2" type="ORF">E6Q11_02640</name>
</gene>
<organism evidence="2 3">
    <name type="scientific">Candidatus Dojkabacteria bacterium</name>
    <dbReference type="NCBI Taxonomy" id="2099670"/>
    <lineage>
        <taxon>Bacteria</taxon>
        <taxon>Candidatus Dojkabacteria</taxon>
    </lineage>
</organism>
<dbReference type="AlphaFoldDB" id="A0A5C7JAG9"/>
<keyword evidence="1" id="KW-0812">Transmembrane</keyword>
<name>A0A5C7JAG9_9BACT</name>
<keyword evidence="1" id="KW-1133">Transmembrane helix</keyword>
<dbReference type="Proteomes" id="UP000321026">
    <property type="component" value="Unassembled WGS sequence"/>
</dbReference>
<evidence type="ECO:0000313" key="3">
    <source>
        <dbReference type="Proteomes" id="UP000321026"/>
    </source>
</evidence>
<dbReference type="EMBL" id="SSDS01000043">
    <property type="protein sequence ID" value="TXG77526.1"/>
    <property type="molecule type" value="Genomic_DNA"/>
</dbReference>
<evidence type="ECO:0000313" key="2">
    <source>
        <dbReference type="EMBL" id="TXG77526.1"/>
    </source>
</evidence>
<reference evidence="2 3" key="1">
    <citation type="submission" date="2018-09" db="EMBL/GenBank/DDBJ databases">
        <title>Metagenome Assembled Genomes from an Advanced Water Purification Facility.</title>
        <authorList>
            <person name="Stamps B.W."/>
            <person name="Spear J.R."/>
        </authorList>
    </citation>
    <scope>NUCLEOTIDE SEQUENCE [LARGE SCALE GENOMIC DNA]</scope>
    <source>
        <strain evidence="2">Bin_63_2</strain>
    </source>
</reference>
<protein>
    <submittedName>
        <fullName evidence="2">Uncharacterized protein</fullName>
    </submittedName>
</protein>
<proteinExistence type="predicted"/>
<sequence length="152" mass="16382">MTRERSEVKPERQSVSRTGKVVIAILVLATLGALGFSGYLYQQVQALKNDPKTLQNAQQTKAADVKAKVGKLISVPSDETPTLATVTDKTKLKDQPFFKDAENGDTILIFPQAKKAIIYRESENKLINVGPIAITSDAAAKGGTTPATPEKK</sequence>
<keyword evidence="1" id="KW-0472">Membrane</keyword>
<evidence type="ECO:0000256" key="1">
    <source>
        <dbReference type="SAM" id="Phobius"/>
    </source>
</evidence>
<comment type="caution">
    <text evidence="2">The sequence shown here is derived from an EMBL/GenBank/DDBJ whole genome shotgun (WGS) entry which is preliminary data.</text>
</comment>
<accession>A0A5C7JAG9</accession>
<feature type="transmembrane region" description="Helical" evidence="1">
    <location>
        <begin position="21"/>
        <end position="41"/>
    </location>
</feature>